<sequence length="1145" mass="123593">MSNKQISLTVKLNVDGKEQLVTATTDIEKLRAALDASQGSISKAVKNMSYLSVSFLGISSAANQICGTLNNLTEENRTFSGAMAAANTMAGKSGKDFEQLKDKVADLAAELPIARDQLANGLYQVISNGVPEDNWIDYLKKSAKASIGGIADLGETVKVTSTVIKNYGLDWSAANEIQDKIQLTAKNGVTSFEQLAQSLPMVTGNAATLGISVNELMASFATLTGVSGNTAEVATQLSAVFTSLVKPSSEATKQAQEMGIQFDAAAIKAAGGMQNFLLDLDKNVKAYAAKTGQLEQTIYSKLFGSARAMRALIPITGELSEKFGQNVEAMKDSAGTIDDAFGIMAGTGSAKIQKLKNAIADMTDGITSKLSVLRPALNISAEVGNTVVAVFAMNKALKAFGVSAMWTAVRIKGLNFAVFAGKQTLKDLRAVATVASASMRGAAVSVDMMKSAIRGLLVTSVVGLAIWALSAAIGYLIGKMNEAEDGMNGMSEAEQQAKQATEQMNKEIAGVRTEYDLNIQKLKEFKGSREEEKKLVKEMCDKYGEAMGYYSTVSQWYDALTANSAAYCDQMIKEIELRKLANDVASKQAEMDDILYDENGKKRRYSTKRKKERVSIGQVDAGDGKIIAQYKYRGKVGSSDVEQAQEKYNQKKRERDAVKKRMYAINNRHTGEIKKTKGWKPERAGGAGVTNKANAANETNKTNKLNQQTPKTIVDKWRDELSRLEKAKENALTVDAKVKIDEKIGTLQKKIDEATKGKVSIGAEVEPTYIQEGSTADKRQSRSNAESRASRIQQDYEIGIIGKEEAERQLGELNEQLQKLGLKPVEIHFKSHVEELQDALQKAQKELENGTTVEAKIEAAVKMQKLQAEINAETSGKLSIEAEVTPVYVQKGSNEDKRQSYENAMQRANSLKSDVEIGLVGADEARTQLDAINEQLKKLGLEPIELKIESKEVEKAREKLSYTCDTVSQLGSSFSGLGKAVELPALDIAGTMAQAIAAMIEGYATASAASGPMGPIAWLAFAATGLAQLTAMISSVQSMSKFASGGIVGGSSTHGDRKFARVNSGEMILNKSQQTQLFNLINGRFTPPSVMDRRMQPVVVQPLAMDMAGGASPVVNVNVSGDMRKMMQVMTDMSRVASKSGKRYF</sequence>
<feature type="coiled-coil region" evidence="2">
    <location>
        <begin position="894"/>
        <end position="942"/>
    </location>
</feature>
<evidence type="ECO:0000256" key="3">
    <source>
        <dbReference type="SAM" id="MobiDB-lite"/>
    </source>
</evidence>
<comment type="caution">
    <text evidence="6">The sequence shown here is derived from an EMBL/GenBank/DDBJ whole genome shotgun (WGS) entry which is preliminary data.</text>
</comment>
<dbReference type="RefSeq" id="WP_102188104.1">
    <property type="nucleotide sequence ID" value="NZ_PNGI01000006.1"/>
</dbReference>
<accession>A0A2N6Q6V0</accession>
<evidence type="ECO:0000313" key="7">
    <source>
        <dbReference type="Proteomes" id="UP000235661"/>
    </source>
</evidence>
<feature type="transmembrane region" description="Helical" evidence="4">
    <location>
        <begin position="456"/>
        <end position="477"/>
    </location>
</feature>
<proteinExistence type="predicted"/>
<dbReference type="Pfam" id="PF10145">
    <property type="entry name" value="PhageMin_Tail"/>
    <property type="match status" value="1"/>
</dbReference>
<protein>
    <submittedName>
        <fullName evidence="6">Phage tail tape measure protein</fullName>
    </submittedName>
</protein>
<evidence type="ECO:0000256" key="4">
    <source>
        <dbReference type="SAM" id="Phobius"/>
    </source>
</evidence>
<evidence type="ECO:0000259" key="5">
    <source>
        <dbReference type="Pfam" id="PF10145"/>
    </source>
</evidence>
<feature type="coiled-coil region" evidence="2">
    <location>
        <begin position="483"/>
        <end position="510"/>
    </location>
</feature>
<keyword evidence="4" id="KW-0812">Transmembrane</keyword>
<dbReference type="InterPro" id="IPR010090">
    <property type="entry name" value="Phage_tape_meas"/>
</dbReference>
<dbReference type="PANTHER" id="PTHR37813">
    <property type="entry name" value="FELS-2 PROPHAGE PROTEIN"/>
    <property type="match status" value="1"/>
</dbReference>
<evidence type="ECO:0000313" key="6">
    <source>
        <dbReference type="EMBL" id="PMC10729.1"/>
    </source>
</evidence>
<feature type="domain" description="Phage tail tape measure protein" evidence="5">
    <location>
        <begin position="102"/>
        <end position="304"/>
    </location>
</feature>
<dbReference type="EMBL" id="PNGI01000006">
    <property type="protein sequence ID" value="PMC10729.1"/>
    <property type="molecule type" value="Genomic_DNA"/>
</dbReference>
<keyword evidence="4" id="KW-0472">Membrane</keyword>
<dbReference type="Proteomes" id="UP000235661">
    <property type="component" value="Unassembled WGS sequence"/>
</dbReference>
<keyword evidence="2" id="KW-0175">Coiled coil</keyword>
<name>A0A2N6Q6V0_9BACT</name>
<feature type="region of interest" description="Disordered" evidence="3">
    <location>
        <begin position="770"/>
        <end position="790"/>
    </location>
</feature>
<reference evidence="6 7" key="1">
    <citation type="submission" date="2017-09" db="EMBL/GenBank/DDBJ databases">
        <title>Bacterial strain isolated from the female urinary microbiota.</title>
        <authorList>
            <person name="Thomas-White K."/>
            <person name="Kumar N."/>
            <person name="Forster S."/>
            <person name="Putonti C."/>
            <person name="Lawley T."/>
            <person name="Wolfe A.J."/>
        </authorList>
    </citation>
    <scope>NUCLEOTIDE SEQUENCE [LARGE SCALE GENOMIC DNA]</scope>
    <source>
        <strain evidence="6 7">UMB0818</strain>
    </source>
</reference>
<organism evidence="6 7">
    <name type="scientific">Hoylesella timonensis</name>
    <dbReference type="NCBI Taxonomy" id="386414"/>
    <lineage>
        <taxon>Bacteria</taxon>
        <taxon>Pseudomonadati</taxon>
        <taxon>Bacteroidota</taxon>
        <taxon>Bacteroidia</taxon>
        <taxon>Bacteroidales</taxon>
        <taxon>Prevotellaceae</taxon>
        <taxon>Hoylesella</taxon>
    </lineage>
</organism>
<evidence type="ECO:0000256" key="1">
    <source>
        <dbReference type="ARBA" id="ARBA00022612"/>
    </source>
</evidence>
<dbReference type="AlphaFoldDB" id="A0A2N6Q6V0"/>
<feature type="coiled-coil region" evidence="2">
    <location>
        <begin position="803"/>
        <end position="853"/>
    </location>
</feature>
<evidence type="ECO:0000256" key="2">
    <source>
        <dbReference type="SAM" id="Coils"/>
    </source>
</evidence>
<dbReference type="NCBIfam" id="TIGR01760">
    <property type="entry name" value="tape_meas_TP901"/>
    <property type="match status" value="1"/>
</dbReference>
<keyword evidence="4" id="KW-1133">Transmembrane helix</keyword>
<keyword evidence="1" id="KW-1188">Viral release from host cell</keyword>
<dbReference type="PANTHER" id="PTHR37813:SF1">
    <property type="entry name" value="FELS-2 PROPHAGE PROTEIN"/>
    <property type="match status" value="1"/>
</dbReference>
<gene>
    <name evidence="6" type="ORF">CJ232_04315</name>
</gene>